<sequence length="38" mass="4479">LENSPIRMFMRIVYRHQRGGLLISRVISLLFSSYKLPS</sequence>
<dbReference type="AlphaFoldDB" id="A0A915BJ27"/>
<organism evidence="1 2">
    <name type="scientific">Parascaris univalens</name>
    <name type="common">Nematode worm</name>
    <dbReference type="NCBI Taxonomy" id="6257"/>
    <lineage>
        <taxon>Eukaryota</taxon>
        <taxon>Metazoa</taxon>
        <taxon>Ecdysozoa</taxon>
        <taxon>Nematoda</taxon>
        <taxon>Chromadorea</taxon>
        <taxon>Rhabditida</taxon>
        <taxon>Spirurina</taxon>
        <taxon>Ascaridomorpha</taxon>
        <taxon>Ascaridoidea</taxon>
        <taxon>Ascarididae</taxon>
        <taxon>Parascaris</taxon>
    </lineage>
</organism>
<proteinExistence type="predicted"/>
<dbReference type="Proteomes" id="UP000887569">
    <property type="component" value="Unplaced"/>
</dbReference>
<protein>
    <submittedName>
        <fullName evidence="2">Tudor domain-containing protein</fullName>
    </submittedName>
</protein>
<keyword evidence="1" id="KW-1185">Reference proteome</keyword>
<evidence type="ECO:0000313" key="2">
    <source>
        <dbReference type="WBParaSite" id="PgR042_g083_t09"/>
    </source>
</evidence>
<accession>A0A915BJ27</accession>
<name>A0A915BJ27_PARUN</name>
<evidence type="ECO:0000313" key="1">
    <source>
        <dbReference type="Proteomes" id="UP000887569"/>
    </source>
</evidence>
<reference evidence="2" key="1">
    <citation type="submission" date="2022-11" db="UniProtKB">
        <authorList>
            <consortium name="WormBaseParasite"/>
        </authorList>
    </citation>
    <scope>IDENTIFICATION</scope>
</reference>
<dbReference type="WBParaSite" id="PgR042_g083_t09">
    <property type="protein sequence ID" value="PgR042_g083_t09"/>
    <property type="gene ID" value="PgR042_g083"/>
</dbReference>